<evidence type="ECO:0000313" key="1">
    <source>
        <dbReference type="EMBL" id="MET3790679.1"/>
    </source>
</evidence>
<name>A0ABV2MW08_9HYPH</name>
<accession>A0ABV2MW08</accession>
<sequence>MNNERFWMVYGAGQGAPTARHKSFDSARTEAERLARMVPGVRFFILETVGAVEKVDVQFIDLRPGDLDDEIPF</sequence>
<reference evidence="1 2" key="1">
    <citation type="submission" date="2024-06" db="EMBL/GenBank/DDBJ databases">
        <title>Genomic Encyclopedia of Type Strains, Phase IV (KMG-IV): sequencing the most valuable type-strain genomes for metagenomic binning, comparative biology and taxonomic classification.</title>
        <authorList>
            <person name="Goeker M."/>
        </authorList>
    </citation>
    <scope>NUCLEOTIDE SEQUENCE [LARGE SCALE GENOMIC DNA]</scope>
    <source>
        <strain evidence="1 2">DSM 27865</strain>
    </source>
</reference>
<evidence type="ECO:0000313" key="2">
    <source>
        <dbReference type="Proteomes" id="UP001549076"/>
    </source>
</evidence>
<keyword evidence="2" id="KW-1185">Reference proteome</keyword>
<organism evidence="1 2">
    <name type="scientific">Aquamicrobium terrae</name>
    <dbReference type="NCBI Taxonomy" id="1324945"/>
    <lineage>
        <taxon>Bacteria</taxon>
        <taxon>Pseudomonadati</taxon>
        <taxon>Pseudomonadota</taxon>
        <taxon>Alphaproteobacteria</taxon>
        <taxon>Hyphomicrobiales</taxon>
        <taxon>Phyllobacteriaceae</taxon>
        <taxon>Aquamicrobium</taxon>
    </lineage>
</organism>
<proteinExistence type="predicted"/>
<comment type="caution">
    <text evidence="1">The sequence shown here is derived from an EMBL/GenBank/DDBJ whole genome shotgun (WGS) entry which is preliminary data.</text>
</comment>
<dbReference type="EMBL" id="JBEPML010000002">
    <property type="protein sequence ID" value="MET3790679.1"/>
    <property type="molecule type" value="Genomic_DNA"/>
</dbReference>
<protein>
    <submittedName>
        <fullName evidence="1">Uncharacterized protein</fullName>
    </submittedName>
</protein>
<dbReference type="Proteomes" id="UP001549076">
    <property type="component" value="Unassembled WGS sequence"/>
</dbReference>
<gene>
    <name evidence="1" type="ORF">ABID37_000870</name>
</gene>
<dbReference type="RefSeq" id="WP_354192865.1">
    <property type="nucleotide sequence ID" value="NZ_JBEPML010000002.1"/>
</dbReference>